<feature type="domain" description="Peptidase C39-like" evidence="3">
    <location>
        <begin position="88"/>
        <end position="219"/>
    </location>
</feature>
<protein>
    <recommendedName>
        <fullName evidence="6">Peptidase C39-like domain-containing protein</fullName>
    </recommendedName>
</protein>
<organism evidence="4 5">
    <name type="scientific">Acetilactobacillus jinshanensis</name>
    <dbReference type="NCBI Taxonomy" id="1720083"/>
    <lineage>
        <taxon>Bacteria</taxon>
        <taxon>Bacillati</taxon>
        <taxon>Bacillota</taxon>
        <taxon>Bacilli</taxon>
        <taxon>Lactobacillales</taxon>
        <taxon>Lactobacillaceae</taxon>
        <taxon>Acetilactobacillus</taxon>
    </lineage>
</organism>
<proteinExistence type="predicted"/>
<dbReference type="EMBL" id="CP034726">
    <property type="protein sequence ID" value="QBP18049.1"/>
    <property type="molecule type" value="Genomic_DNA"/>
</dbReference>
<dbReference type="InterPro" id="IPR038200">
    <property type="entry name" value="GW_dom_sf"/>
</dbReference>
<sequence length="246" mass="28093">MTINSKLTDFYTVIANSGKHVGTPIYATYPKQSASGKVIATQHQYRNQIVHVTKMVKSTHQTWAKIDGKISGWINYDGLDHDVRWFKGVPLICQRPELPTGCELVAATMMLQYATGKKLDKMKLVREMPRSTNPNRGFVGSPYKTSGWCVYPGGLMSVVNQYTHDKAWNMTGCTITDIKKQIDRNHPVVIWMTDIDGFPTHALTVYGYDKHHLFLNDPWANARIKRSLSFIRKRRSKDGMRTISYH</sequence>
<dbReference type="Gene3D" id="2.30.30.170">
    <property type="match status" value="1"/>
</dbReference>
<dbReference type="PANTHER" id="PTHR37806">
    <property type="entry name" value="LMO0724 PROTEIN"/>
    <property type="match status" value="1"/>
</dbReference>
<dbReference type="RefSeq" id="WP_133441606.1">
    <property type="nucleotide sequence ID" value="NZ_CP034726.1"/>
</dbReference>
<feature type="domain" description="GW" evidence="2">
    <location>
        <begin position="5"/>
        <end position="79"/>
    </location>
</feature>
<dbReference type="KEGG" id="lji:ELX58_02555"/>
<dbReference type="SUPFAM" id="SSF82057">
    <property type="entry name" value="Prokaryotic SH3-related domain"/>
    <property type="match status" value="1"/>
</dbReference>
<evidence type="ECO:0008006" key="6">
    <source>
        <dbReference type="Google" id="ProtNLM"/>
    </source>
</evidence>
<dbReference type="Pfam" id="PF13529">
    <property type="entry name" value="Peptidase_C39_2"/>
    <property type="match status" value="1"/>
</dbReference>
<evidence type="ECO:0000313" key="4">
    <source>
        <dbReference type="EMBL" id="QBP18049.1"/>
    </source>
</evidence>
<accession>A0A4V1ALL8</accession>
<dbReference type="Proteomes" id="UP000294321">
    <property type="component" value="Chromosome"/>
</dbReference>
<gene>
    <name evidence="4" type="ORF">ELX58_02555</name>
</gene>
<dbReference type="InterPro" id="IPR025987">
    <property type="entry name" value="GW_dom"/>
</dbReference>
<evidence type="ECO:0000256" key="1">
    <source>
        <dbReference type="ARBA" id="ARBA00022729"/>
    </source>
</evidence>
<evidence type="ECO:0000259" key="3">
    <source>
        <dbReference type="Pfam" id="PF13529"/>
    </source>
</evidence>
<dbReference type="AlphaFoldDB" id="A0A4V1ALL8"/>
<dbReference type="PANTHER" id="PTHR37806:SF1">
    <property type="entry name" value="PEPTIDASE C39-LIKE DOMAIN-CONTAINING PROTEIN"/>
    <property type="match status" value="1"/>
</dbReference>
<name>A0A4V1ALL8_9LACO</name>
<dbReference type="InterPro" id="IPR039564">
    <property type="entry name" value="Peptidase_C39-like"/>
</dbReference>
<evidence type="ECO:0000313" key="5">
    <source>
        <dbReference type="Proteomes" id="UP000294321"/>
    </source>
</evidence>
<evidence type="ECO:0000259" key="2">
    <source>
        <dbReference type="Pfam" id="PF13457"/>
    </source>
</evidence>
<dbReference type="Pfam" id="PF13457">
    <property type="entry name" value="GW"/>
    <property type="match status" value="1"/>
</dbReference>
<dbReference type="Gene3D" id="3.90.70.10">
    <property type="entry name" value="Cysteine proteinases"/>
    <property type="match status" value="1"/>
</dbReference>
<keyword evidence="5" id="KW-1185">Reference proteome</keyword>
<keyword evidence="1" id="KW-0732">Signal</keyword>
<dbReference type="OrthoDB" id="1164310at2"/>
<reference evidence="5" key="1">
    <citation type="submission" date="2018-12" db="EMBL/GenBank/DDBJ databases">
        <title>A new species of lactobacillus.</title>
        <authorList>
            <person name="Jian Y."/>
            <person name="Xin L."/>
            <person name="Hong Z.J."/>
            <person name="Ming L.Z."/>
            <person name="Hong X.Z."/>
        </authorList>
    </citation>
    <scope>NUCLEOTIDE SEQUENCE [LARGE SCALE GENOMIC DNA]</scope>
    <source>
        <strain evidence="5">HSLZ-75</strain>
    </source>
</reference>